<dbReference type="STRING" id="90262.A0A1X2IDR4"/>
<accession>A0A1X2IDR4</accession>
<evidence type="ECO:0000259" key="6">
    <source>
        <dbReference type="Pfam" id="PF24527"/>
    </source>
</evidence>
<dbReference type="InterPro" id="IPR037701">
    <property type="entry name" value="Pom152"/>
</dbReference>
<keyword evidence="1" id="KW-0812">Transmembrane</keyword>
<dbReference type="PANTHER" id="PTHR28206">
    <property type="entry name" value="NUCLEOPORIN POM152"/>
    <property type="match status" value="1"/>
</dbReference>
<dbReference type="Pfam" id="PF24312">
    <property type="entry name" value="Ig-like_POM152"/>
    <property type="match status" value="1"/>
</dbReference>
<dbReference type="GO" id="GO:0070762">
    <property type="term" value="C:nuclear pore transmembrane ring"/>
    <property type="evidence" value="ECO:0007669"/>
    <property type="project" value="TreeGrafter"/>
</dbReference>
<evidence type="ECO:0000313" key="7">
    <source>
        <dbReference type="EMBL" id="ORZ14614.1"/>
    </source>
</evidence>
<dbReference type="InterPro" id="IPR056544">
    <property type="entry name" value="Ig_POM152"/>
</dbReference>
<feature type="domain" description="Nucleoporin POM152 immunoglobulin-like" evidence="2">
    <location>
        <begin position="513"/>
        <end position="609"/>
    </location>
</feature>
<dbReference type="InterPro" id="IPR056541">
    <property type="entry name" value="Ig-like_POM152"/>
</dbReference>
<dbReference type="Pfam" id="PF24527">
    <property type="entry name" value="Ig-like_Pom152_9"/>
    <property type="match status" value="1"/>
</dbReference>
<reference evidence="7 8" key="1">
    <citation type="submission" date="2016-07" db="EMBL/GenBank/DDBJ databases">
        <title>Pervasive Adenine N6-methylation of Active Genes in Fungi.</title>
        <authorList>
            <consortium name="DOE Joint Genome Institute"/>
            <person name="Mondo S.J."/>
            <person name="Dannebaum R.O."/>
            <person name="Kuo R.C."/>
            <person name="Labutti K."/>
            <person name="Haridas S."/>
            <person name="Kuo A."/>
            <person name="Salamov A."/>
            <person name="Ahrendt S.R."/>
            <person name="Lipzen A."/>
            <person name="Sullivan W."/>
            <person name="Andreopoulos W.B."/>
            <person name="Clum A."/>
            <person name="Lindquist E."/>
            <person name="Daum C."/>
            <person name="Ramamoorthy G.K."/>
            <person name="Gryganskyi A."/>
            <person name="Culley D."/>
            <person name="Magnuson J.K."/>
            <person name="James T.Y."/>
            <person name="O'Malley M.A."/>
            <person name="Stajich J.E."/>
            <person name="Spatafora J.W."/>
            <person name="Visel A."/>
            <person name="Grigoriev I.V."/>
        </authorList>
    </citation>
    <scope>NUCLEOTIDE SEQUENCE [LARGE SCALE GENOMIC DNA]</scope>
    <source>
        <strain evidence="7 8">NRRL 1336</strain>
    </source>
</reference>
<evidence type="ECO:0000259" key="3">
    <source>
        <dbReference type="Pfam" id="PF24097"/>
    </source>
</evidence>
<gene>
    <name evidence="7" type="ORF">BCR42DRAFT_417294</name>
</gene>
<keyword evidence="8" id="KW-1185">Reference proteome</keyword>
<dbReference type="EMBL" id="MCGE01000014">
    <property type="protein sequence ID" value="ORZ14614.1"/>
    <property type="molecule type" value="Genomic_DNA"/>
</dbReference>
<dbReference type="GO" id="GO:0006999">
    <property type="term" value="P:nuclear pore organization"/>
    <property type="evidence" value="ECO:0007669"/>
    <property type="project" value="TreeGrafter"/>
</dbReference>
<dbReference type="GO" id="GO:0017056">
    <property type="term" value="F:structural constituent of nuclear pore"/>
    <property type="evidence" value="ECO:0007669"/>
    <property type="project" value="InterPro"/>
</dbReference>
<keyword evidence="1" id="KW-1133">Transmembrane helix</keyword>
<organism evidence="7 8">
    <name type="scientific">Absidia repens</name>
    <dbReference type="NCBI Taxonomy" id="90262"/>
    <lineage>
        <taxon>Eukaryota</taxon>
        <taxon>Fungi</taxon>
        <taxon>Fungi incertae sedis</taxon>
        <taxon>Mucoromycota</taxon>
        <taxon>Mucoromycotina</taxon>
        <taxon>Mucoromycetes</taxon>
        <taxon>Mucorales</taxon>
        <taxon>Cunninghamellaceae</taxon>
        <taxon>Absidia</taxon>
    </lineage>
</organism>
<feature type="domain" description="Nucleoporin POM152 first Ig-like" evidence="5">
    <location>
        <begin position="169"/>
        <end position="275"/>
    </location>
</feature>
<dbReference type="InterPro" id="IPR056543">
    <property type="entry name" value="Ig-like_POM152_9th"/>
</dbReference>
<comment type="caution">
    <text evidence="7">The sequence shown here is derived from an EMBL/GenBank/DDBJ whole genome shotgun (WGS) entry which is preliminary data.</text>
</comment>
<feature type="domain" description="Nucleoporin POM152 N-terminal transmembrane" evidence="3">
    <location>
        <begin position="28"/>
        <end position="112"/>
    </location>
</feature>
<dbReference type="PANTHER" id="PTHR28206:SF1">
    <property type="entry name" value="NUCLEOPORIN POM152"/>
    <property type="match status" value="1"/>
</dbReference>
<dbReference type="OrthoDB" id="5529162at2759"/>
<protein>
    <recommendedName>
        <fullName evidence="9">Nucleoporin Pom152</fullName>
    </recommendedName>
</protein>
<proteinExistence type="predicted"/>
<feature type="domain" description="Nucleoporin POM152 immunoglobulin-like" evidence="2">
    <location>
        <begin position="826"/>
        <end position="904"/>
    </location>
</feature>
<dbReference type="Pfam" id="PF24519">
    <property type="entry name" value="Ig-like_Pom152_1"/>
    <property type="match status" value="1"/>
</dbReference>
<dbReference type="Pfam" id="PF23664">
    <property type="entry name" value="Ig_Pom152"/>
    <property type="match status" value="2"/>
</dbReference>
<feature type="transmembrane region" description="Helical" evidence="1">
    <location>
        <begin position="65"/>
        <end position="83"/>
    </location>
</feature>
<evidence type="ECO:0000259" key="4">
    <source>
        <dbReference type="Pfam" id="PF24312"/>
    </source>
</evidence>
<sequence length="1208" mass="134893">MPQGQRETVGATPLAHQRALIPSSVMNFPLQRLMATTVLVFLQAIKIYYVARIITATTPELYDDSYRWCSFLDAMFIVALYIFRIPWLQFTLLKSLILIAGSIFINGMIFSLIFGDPQNGINFIIVLIGNSLGQQLGVSHATIVNVKDILFDPSHIMGKHTVHILPYGTAKLNPNDEYYCLQSFEIGKVDIYIPIVLNNTIPTAITVSHYDFDSHSTGTHSYSGDKIQRATEIGQGKQGLEYYYIRVNKPGVYKLDKIASKDGSLVRLYSRLAFVFTCPMARFEASGVIDYCENSKDSMQLHVTGVPPLKVEYIRRVGSSVSALKLDHIQPMDQSFDSPLTRFTSGLQDADPTFFTPSQHSDYNWASLQHHSIQLNLTFDITQNYEYQLHRVVDGAGNVVDLSETPKQVFKIHGPPSIQFTCDAKDPIKLLIGEDSVGAPLHVKGSGPYSVTYEYTGEHLAEAYDDTVDKTKKAEKKNLTIKGNGSTTLNLKAPGEYRLLSVSDQFCKATINTYPSECSSGSDIGMRFVVEFQGSPPYALHYSVIKKNGRRKQAIDRQISTDHSRHIFTYLPTSSGEYTYEFKTLADLHYNQDPNIAPIKQVVHPQPDAKFEENSAIKRTCLGEEMNLSVRLIGTAPFTLVWVYDNQVYSNVVSGEYHDITLPPFEVAGRHIVSLIKIEDANGCSKDLDSRDVVIDVRRDRPMASFYTDDQNDKTVYIAEGESTMLPLRLTGEGPWDVTYRHVHKKTDRTETKTFVDPNPELLVSKVGRYELIKVVDSICEGDALRPDYTVQWMERPALALAEDQVTLRADHLYERSAVCQHADDAVDIKFTGQGPFTCAYDTLRSTLDSSSSVFSRRDSGVKLEQQELTTGLAKTRVPLRTDLAGIYRYTFNKLSDQSYQQPFTPSPLIRLEQTVYASPTVQFADKSSSPRKMCVGDSLTSAEEPIWAEATGQAPFTVSIRVSQQDTQKFVVMENVGSTRFALDLPGTMELSGQYHVELIRVEDANGCASDVGGLPNTFMVIDALGIATITPMNACGDVCVGDQLEYSLSGEGPFTVAYEFDGRSETVKSTSTKLSMIADKPGHLMILSVGNQRNKCQSFPKQLSSEIHQLPSSYVSGGGEIIESIQDGDMVQAVVDLVGTPPFDFEWKRSELIWDHAKKHHRKGRILESHVVHGVNDYQYLINTSVEGVIEVVSIKDRYCQYPRVD</sequence>
<evidence type="ECO:0000256" key="1">
    <source>
        <dbReference type="SAM" id="Phobius"/>
    </source>
</evidence>
<feature type="domain" description="Nucleoporin POM152 ninth Ig-like" evidence="6">
    <location>
        <begin position="1029"/>
        <end position="1101"/>
    </location>
</feature>
<dbReference type="InterPro" id="IPR056542">
    <property type="entry name" value="Ig-like_POM152_1st"/>
</dbReference>
<feature type="transmembrane region" description="Helical" evidence="1">
    <location>
        <begin position="33"/>
        <end position="53"/>
    </location>
</feature>
<feature type="domain" description="Nucleoporin POM152 Ig-like" evidence="4">
    <location>
        <begin position="701"/>
        <end position="787"/>
    </location>
</feature>
<dbReference type="Proteomes" id="UP000193560">
    <property type="component" value="Unassembled WGS sequence"/>
</dbReference>
<dbReference type="InterPro" id="IPR056540">
    <property type="entry name" value="TMD_POM152"/>
</dbReference>
<keyword evidence="1" id="KW-0472">Membrane</keyword>
<dbReference type="AlphaFoldDB" id="A0A1X2IDR4"/>
<evidence type="ECO:0000259" key="5">
    <source>
        <dbReference type="Pfam" id="PF24519"/>
    </source>
</evidence>
<dbReference type="GO" id="GO:0006606">
    <property type="term" value="P:protein import into nucleus"/>
    <property type="evidence" value="ECO:0007669"/>
    <property type="project" value="TreeGrafter"/>
</dbReference>
<evidence type="ECO:0008006" key="9">
    <source>
        <dbReference type="Google" id="ProtNLM"/>
    </source>
</evidence>
<feature type="transmembrane region" description="Helical" evidence="1">
    <location>
        <begin position="95"/>
        <end position="114"/>
    </location>
</feature>
<dbReference type="Pfam" id="PF24097">
    <property type="entry name" value="TMD_POM152"/>
    <property type="match status" value="1"/>
</dbReference>
<evidence type="ECO:0000259" key="2">
    <source>
        <dbReference type="Pfam" id="PF23664"/>
    </source>
</evidence>
<name>A0A1X2IDR4_9FUNG</name>
<evidence type="ECO:0000313" key="8">
    <source>
        <dbReference type="Proteomes" id="UP000193560"/>
    </source>
</evidence>